<gene>
    <name evidence="2" type="ORF">DDV96_05035</name>
</gene>
<dbReference type="Proteomes" id="UP000245962">
    <property type="component" value="Unassembled WGS sequence"/>
</dbReference>
<keyword evidence="1" id="KW-0472">Membrane</keyword>
<evidence type="ECO:0000256" key="1">
    <source>
        <dbReference type="SAM" id="Phobius"/>
    </source>
</evidence>
<keyword evidence="1" id="KW-0812">Transmembrane</keyword>
<reference evidence="2 3" key="1">
    <citation type="submission" date="2018-04" db="EMBL/GenBank/DDBJ databases">
        <title>Marixanthomonas spongiae HN-E44 sp. nov., isolated from a marine sponge.</title>
        <authorList>
            <person name="Luo L."/>
            <person name="Zhuang L."/>
        </authorList>
    </citation>
    <scope>NUCLEOTIDE SEQUENCE [LARGE SCALE GENOMIC DNA]</scope>
    <source>
        <strain evidence="2 3">HN-E44</strain>
    </source>
</reference>
<dbReference type="EMBL" id="QEHR01000003">
    <property type="protein sequence ID" value="PVW15637.1"/>
    <property type="molecule type" value="Genomic_DNA"/>
</dbReference>
<evidence type="ECO:0008006" key="4">
    <source>
        <dbReference type="Google" id="ProtNLM"/>
    </source>
</evidence>
<proteinExistence type="predicted"/>
<feature type="transmembrane region" description="Helical" evidence="1">
    <location>
        <begin position="65"/>
        <end position="84"/>
    </location>
</feature>
<keyword evidence="1" id="KW-1133">Transmembrane helix</keyword>
<dbReference type="RefSeq" id="WP_116693660.1">
    <property type="nucleotide sequence ID" value="NZ_QEHR01000003.1"/>
</dbReference>
<evidence type="ECO:0000313" key="3">
    <source>
        <dbReference type="Proteomes" id="UP000245962"/>
    </source>
</evidence>
<organism evidence="2 3">
    <name type="scientific">Marixanthomonas spongiae</name>
    <dbReference type="NCBI Taxonomy" id="2174845"/>
    <lineage>
        <taxon>Bacteria</taxon>
        <taxon>Pseudomonadati</taxon>
        <taxon>Bacteroidota</taxon>
        <taxon>Flavobacteriia</taxon>
        <taxon>Flavobacteriales</taxon>
        <taxon>Flavobacteriaceae</taxon>
        <taxon>Marixanthomonas</taxon>
    </lineage>
</organism>
<sequence length="105" mass="12388">MDNLSAKTKAIIAYITFVGTLIAFFINKDNKHEFTTWHIKNMFGLLLLLLIAQVTQAYVDLFFGEILWFIAFFLWAFSLVMAILDKKQAIPYFSEKFQEWFTFLD</sequence>
<dbReference type="AlphaFoldDB" id="A0A2U0I3E4"/>
<keyword evidence="3" id="KW-1185">Reference proteome</keyword>
<feature type="transmembrane region" description="Helical" evidence="1">
    <location>
        <begin position="6"/>
        <end position="27"/>
    </location>
</feature>
<comment type="caution">
    <text evidence="2">The sequence shown here is derived from an EMBL/GenBank/DDBJ whole genome shotgun (WGS) entry which is preliminary data.</text>
</comment>
<accession>A0A2U0I3E4</accession>
<feature type="transmembrane region" description="Helical" evidence="1">
    <location>
        <begin position="39"/>
        <end position="59"/>
    </location>
</feature>
<protein>
    <recommendedName>
        <fullName evidence="4">DUF4870 domain-containing protein</fullName>
    </recommendedName>
</protein>
<name>A0A2U0I3E4_9FLAO</name>
<evidence type="ECO:0000313" key="2">
    <source>
        <dbReference type="EMBL" id="PVW15637.1"/>
    </source>
</evidence>
<dbReference type="OrthoDB" id="6400719at2"/>